<dbReference type="AlphaFoldDB" id="A0A7C8IDR6"/>
<protein>
    <submittedName>
        <fullName evidence="1">Uncharacterized protein</fullName>
    </submittedName>
</protein>
<reference evidence="1 2" key="1">
    <citation type="submission" date="2020-01" db="EMBL/GenBank/DDBJ databases">
        <authorList>
            <consortium name="DOE Joint Genome Institute"/>
            <person name="Haridas S."/>
            <person name="Albert R."/>
            <person name="Binder M."/>
            <person name="Bloem J."/>
            <person name="Labutti K."/>
            <person name="Salamov A."/>
            <person name="Andreopoulos B."/>
            <person name="Baker S.E."/>
            <person name="Barry K."/>
            <person name="Bills G."/>
            <person name="Bluhm B.H."/>
            <person name="Cannon C."/>
            <person name="Castanera R."/>
            <person name="Culley D.E."/>
            <person name="Daum C."/>
            <person name="Ezra D."/>
            <person name="Gonzalez J.B."/>
            <person name="Henrissat B."/>
            <person name="Kuo A."/>
            <person name="Liang C."/>
            <person name="Lipzen A."/>
            <person name="Lutzoni F."/>
            <person name="Magnuson J."/>
            <person name="Mondo S."/>
            <person name="Nolan M."/>
            <person name="Ohm R."/>
            <person name="Pangilinan J."/>
            <person name="Park H.-J.H."/>
            <person name="Ramirez L."/>
            <person name="Alfaro M."/>
            <person name="Sun H."/>
            <person name="Tritt A."/>
            <person name="Yoshinaga Y."/>
            <person name="Zwiers L.-H.L."/>
            <person name="Turgeon B.G."/>
            <person name="Goodwin S.B."/>
            <person name="Spatafora J.W."/>
            <person name="Crous P.W."/>
            <person name="Grigoriev I.V."/>
        </authorList>
    </citation>
    <scope>NUCLEOTIDE SEQUENCE [LARGE SCALE GENOMIC DNA]</scope>
    <source>
        <strain evidence="1 2">CBS 611.86</strain>
    </source>
</reference>
<name>A0A7C8IDR6_9PLEO</name>
<evidence type="ECO:0000313" key="2">
    <source>
        <dbReference type="Proteomes" id="UP000481861"/>
    </source>
</evidence>
<organism evidence="1 2">
    <name type="scientific">Massariosphaeria phaeospora</name>
    <dbReference type="NCBI Taxonomy" id="100035"/>
    <lineage>
        <taxon>Eukaryota</taxon>
        <taxon>Fungi</taxon>
        <taxon>Dikarya</taxon>
        <taxon>Ascomycota</taxon>
        <taxon>Pezizomycotina</taxon>
        <taxon>Dothideomycetes</taxon>
        <taxon>Pleosporomycetidae</taxon>
        <taxon>Pleosporales</taxon>
        <taxon>Pleosporales incertae sedis</taxon>
        <taxon>Massariosphaeria</taxon>
    </lineage>
</organism>
<proteinExistence type="predicted"/>
<gene>
    <name evidence="1" type="ORF">BDV95DRAFT_592606</name>
</gene>
<dbReference type="EMBL" id="JAADJZ010000006">
    <property type="protein sequence ID" value="KAF2874551.1"/>
    <property type="molecule type" value="Genomic_DNA"/>
</dbReference>
<sequence>MIFATNFCGAIGTKSSAPDKQKFQIPELSQHRRRLRSRCWFVPGFQGVSGEYSGEPFSSDRLNASSHHVQIQGIVKLLCKQETHVAIRPNDPHDWDMASCQLCRNLPICYTVSGQQSVQNANQKDMEVGFARHRMISNPCSRLKWSRENCRYTDALRSRLQCHGTDMCGHSHMVVQMQ</sequence>
<evidence type="ECO:0000313" key="1">
    <source>
        <dbReference type="EMBL" id="KAF2874551.1"/>
    </source>
</evidence>
<keyword evidence="2" id="KW-1185">Reference proteome</keyword>
<dbReference type="Proteomes" id="UP000481861">
    <property type="component" value="Unassembled WGS sequence"/>
</dbReference>
<accession>A0A7C8IDR6</accession>
<comment type="caution">
    <text evidence="1">The sequence shown here is derived from an EMBL/GenBank/DDBJ whole genome shotgun (WGS) entry which is preliminary data.</text>
</comment>